<gene>
    <name evidence="2" type="ORF">A3K51_02875</name>
</gene>
<accession>A0A1F4NQL6</accession>
<organism evidence="2 3">
    <name type="scientific">candidate division Kazan bacterium RIFCSPLOWO2_01_FULL_45_19</name>
    <dbReference type="NCBI Taxonomy" id="1798538"/>
    <lineage>
        <taxon>Bacteria</taxon>
        <taxon>Bacteria division Kazan-3B-28</taxon>
    </lineage>
</organism>
<feature type="transmembrane region" description="Helical" evidence="1">
    <location>
        <begin position="66"/>
        <end position="91"/>
    </location>
</feature>
<protein>
    <submittedName>
        <fullName evidence="2">Uncharacterized protein</fullName>
    </submittedName>
</protein>
<evidence type="ECO:0000256" key="1">
    <source>
        <dbReference type="SAM" id="Phobius"/>
    </source>
</evidence>
<reference evidence="2 3" key="1">
    <citation type="journal article" date="2016" name="Nat. Commun.">
        <title>Thousands of microbial genomes shed light on interconnected biogeochemical processes in an aquifer system.</title>
        <authorList>
            <person name="Anantharaman K."/>
            <person name="Brown C.T."/>
            <person name="Hug L.A."/>
            <person name="Sharon I."/>
            <person name="Castelle C.J."/>
            <person name="Probst A.J."/>
            <person name="Thomas B.C."/>
            <person name="Singh A."/>
            <person name="Wilkins M.J."/>
            <person name="Karaoz U."/>
            <person name="Brodie E.L."/>
            <person name="Williams K.H."/>
            <person name="Hubbard S.S."/>
            <person name="Banfield J.F."/>
        </authorList>
    </citation>
    <scope>NUCLEOTIDE SEQUENCE [LARGE SCALE GENOMIC DNA]</scope>
</reference>
<keyword evidence="1" id="KW-0472">Membrane</keyword>
<evidence type="ECO:0000313" key="2">
    <source>
        <dbReference type="EMBL" id="OGB73749.1"/>
    </source>
</evidence>
<sequence length="152" mass="17420">MMEDDNSRKEKNLDTLYKWRDFLDRVRVKLSNSFDRYLLTIATGGLYLSVYFTSGQSGVFLHVAALAWGWGLLLLSIFVTLLSIIFSVMAYQREISIADMNIEAQKESQTVVGANNEWNFWVDACRWVSMATFMAGIAALAYFYFVNLTLHT</sequence>
<dbReference type="EMBL" id="METD01000001">
    <property type="protein sequence ID" value="OGB73749.1"/>
    <property type="molecule type" value="Genomic_DNA"/>
</dbReference>
<name>A0A1F4NQL6_UNCK3</name>
<feature type="transmembrane region" description="Helical" evidence="1">
    <location>
        <begin position="37"/>
        <end position="54"/>
    </location>
</feature>
<evidence type="ECO:0000313" key="3">
    <source>
        <dbReference type="Proteomes" id="UP000178085"/>
    </source>
</evidence>
<proteinExistence type="predicted"/>
<keyword evidence="1" id="KW-1133">Transmembrane helix</keyword>
<comment type="caution">
    <text evidence="2">The sequence shown here is derived from an EMBL/GenBank/DDBJ whole genome shotgun (WGS) entry which is preliminary data.</text>
</comment>
<dbReference type="AlphaFoldDB" id="A0A1F4NQL6"/>
<feature type="transmembrane region" description="Helical" evidence="1">
    <location>
        <begin position="127"/>
        <end position="145"/>
    </location>
</feature>
<dbReference type="Proteomes" id="UP000178085">
    <property type="component" value="Unassembled WGS sequence"/>
</dbReference>
<keyword evidence="1" id="KW-0812">Transmembrane</keyword>